<feature type="region of interest" description="Disordered" evidence="1">
    <location>
        <begin position="256"/>
        <end position="276"/>
    </location>
</feature>
<comment type="caution">
    <text evidence="3">The sequence shown here is derived from an EMBL/GenBank/DDBJ whole genome shotgun (WGS) entry which is preliminary data.</text>
</comment>
<dbReference type="AlphaFoldDB" id="A0A5C6DXW1"/>
<organism evidence="3 4">
    <name type="scientific">Novipirellula aureliae</name>
    <dbReference type="NCBI Taxonomy" id="2527966"/>
    <lineage>
        <taxon>Bacteria</taxon>
        <taxon>Pseudomonadati</taxon>
        <taxon>Planctomycetota</taxon>
        <taxon>Planctomycetia</taxon>
        <taxon>Pirellulales</taxon>
        <taxon>Pirellulaceae</taxon>
        <taxon>Novipirellula</taxon>
    </lineage>
</organism>
<evidence type="ECO:0000256" key="2">
    <source>
        <dbReference type="SAM" id="Phobius"/>
    </source>
</evidence>
<name>A0A5C6DXW1_9BACT</name>
<sequence length="276" mass="30431">MPLESSGFKTCGVLDKRFDSSFVGRTIENEHDRTEILPTSPVESPAPGDPATPDLATGCRWKSCLTVSLVLLILIGCGGVGGYWYYVGQLEKYTATAPVVIPTVEYAPEQIQRLEAEIETFRQSIEREQPEPPDLVLSANQINALIARHPELKGRVHLDILDDKMVGDVSFPTDALPGGEGRFFNAKVTFDLAIEDRLLRIRLEEATVNGEAVPDSVLEAMDNQNFTSEINRNPNVAHWMGRFESLTIKDGKVFLKPKPPEPAESTKAGVEDLGIR</sequence>
<reference evidence="3 4" key="1">
    <citation type="submission" date="2019-02" db="EMBL/GenBank/DDBJ databases">
        <title>Deep-cultivation of Planctomycetes and their phenomic and genomic characterization uncovers novel biology.</title>
        <authorList>
            <person name="Wiegand S."/>
            <person name="Jogler M."/>
            <person name="Boedeker C."/>
            <person name="Pinto D."/>
            <person name="Vollmers J."/>
            <person name="Rivas-Marin E."/>
            <person name="Kohn T."/>
            <person name="Peeters S.H."/>
            <person name="Heuer A."/>
            <person name="Rast P."/>
            <person name="Oberbeckmann S."/>
            <person name="Bunk B."/>
            <person name="Jeske O."/>
            <person name="Meyerdierks A."/>
            <person name="Storesund J.E."/>
            <person name="Kallscheuer N."/>
            <person name="Luecker S."/>
            <person name="Lage O.M."/>
            <person name="Pohl T."/>
            <person name="Merkel B.J."/>
            <person name="Hornburger P."/>
            <person name="Mueller R.-W."/>
            <person name="Bruemmer F."/>
            <person name="Labrenz M."/>
            <person name="Spormann A.M."/>
            <person name="Op Den Camp H."/>
            <person name="Overmann J."/>
            <person name="Amann R."/>
            <person name="Jetten M.S.M."/>
            <person name="Mascher T."/>
            <person name="Medema M.H."/>
            <person name="Devos D.P."/>
            <person name="Kaster A.-K."/>
            <person name="Ovreas L."/>
            <person name="Rohde M."/>
            <person name="Galperin M.Y."/>
            <person name="Jogler C."/>
        </authorList>
    </citation>
    <scope>NUCLEOTIDE SEQUENCE [LARGE SCALE GENOMIC DNA]</scope>
    <source>
        <strain evidence="3 4">Q31b</strain>
    </source>
</reference>
<keyword evidence="2" id="KW-1133">Transmembrane helix</keyword>
<gene>
    <name evidence="3" type="ORF">Q31b_29470</name>
</gene>
<feature type="transmembrane region" description="Helical" evidence="2">
    <location>
        <begin position="64"/>
        <end position="86"/>
    </location>
</feature>
<dbReference type="Proteomes" id="UP000315471">
    <property type="component" value="Unassembled WGS sequence"/>
</dbReference>
<keyword evidence="2" id="KW-0472">Membrane</keyword>
<keyword evidence="2" id="KW-0812">Transmembrane</keyword>
<evidence type="ECO:0000256" key="1">
    <source>
        <dbReference type="SAM" id="MobiDB-lite"/>
    </source>
</evidence>
<dbReference type="EMBL" id="SJPY01000004">
    <property type="protein sequence ID" value="TWU41498.1"/>
    <property type="molecule type" value="Genomic_DNA"/>
</dbReference>
<proteinExistence type="predicted"/>
<protein>
    <submittedName>
        <fullName evidence="3">Uncharacterized protein</fullName>
    </submittedName>
</protein>
<keyword evidence="4" id="KW-1185">Reference proteome</keyword>
<evidence type="ECO:0000313" key="3">
    <source>
        <dbReference type="EMBL" id="TWU41498.1"/>
    </source>
</evidence>
<accession>A0A5C6DXW1</accession>
<evidence type="ECO:0000313" key="4">
    <source>
        <dbReference type="Proteomes" id="UP000315471"/>
    </source>
</evidence>